<dbReference type="InterPro" id="IPR014729">
    <property type="entry name" value="Rossmann-like_a/b/a_fold"/>
</dbReference>
<evidence type="ECO:0000256" key="4">
    <source>
        <dbReference type="ARBA" id="ARBA00022642"/>
    </source>
</evidence>
<feature type="region of interest" description="Disordered" evidence="12">
    <location>
        <begin position="210"/>
        <end position="244"/>
    </location>
</feature>
<keyword evidence="15" id="KW-1185">Reference proteome</keyword>
<evidence type="ECO:0000256" key="5">
    <source>
        <dbReference type="ARBA" id="ARBA00022679"/>
    </source>
</evidence>
<keyword evidence="7 11" id="KW-0547">Nucleotide-binding</keyword>
<dbReference type="Gene3D" id="3.40.50.620">
    <property type="entry name" value="HUPs"/>
    <property type="match status" value="1"/>
</dbReference>
<dbReference type="InterPro" id="IPR004821">
    <property type="entry name" value="Cyt_trans-like"/>
</dbReference>
<dbReference type="Proteomes" id="UP000190989">
    <property type="component" value="Unassembled WGS sequence"/>
</dbReference>
<dbReference type="Pfam" id="PF01467">
    <property type="entry name" value="CTP_transf_like"/>
    <property type="match status" value="1"/>
</dbReference>
<dbReference type="PANTHER" id="PTHR39321">
    <property type="entry name" value="NICOTINATE-NUCLEOTIDE ADENYLYLTRANSFERASE-RELATED"/>
    <property type="match status" value="1"/>
</dbReference>
<dbReference type="EC" id="2.7.7.18" evidence="11"/>
<keyword evidence="4 11" id="KW-0662">Pyridine nucleotide biosynthesis</keyword>
<gene>
    <name evidence="11" type="primary">nadD</name>
    <name evidence="14" type="ORF">SAMN06295987_102125</name>
</gene>
<dbReference type="GO" id="GO:0004515">
    <property type="term" value="F:nicotinate-nucleotide adenylyltransferase activity"/>
    <property type="evidence" value="ECO:0007669"/>
    <property type="project" value="UniProtKB-UniRule"/>
</dbReference>
<dbReference type="STRING" id="428990.SAMN06295987_102125"/>
<dbReference type="GO" id="GO:0005524">
    <property type="term" value="F:ATP binding"/>
    <property type="evidence" value="ECO:0007669"/>
    <property type="project" value="UniProtKB-KW"/>
</dbReference>
<evidence type="ECO:0000313" key="15">
    <source>
        <dbReference type="Proteomes" id="UP000190989"/>
    </source>
</evidence>
<comment type="pathway">
    <text evidence="2 11">Cofactor biosynthesis; NAD(+) biosynthesis; deamido-NAD(+) from nicotinate D-ribonucleotide: step 1/1.</text>
</comment>
<evidence type="ECO:0000256" key="10">
    <source>
        <dbReference type="ARBA" id="ARBA00048721"/>
    </source>
</evidence>
<evidence type="ECO:0000256" key="6">
    <source>
        <dbReference type="ARBA" id="ARBA00022695"/>
    </source>
</evidence>
<dbReference type="RefSeq" id="WP_369817861.1">
    <property type="nucleotide sequence ID" value="NZ_FVZE01000002.1"/>
</dbReference>
<dbReference type="CDD" id="cd02165">
    <property type="entry name" value="NMNAT"/>
    <property type="match status" value="1"/>
</dbReference>
<organism evidence="14 15">
    <name type="scientific">Novosphingobium mathurense</name>
    <dbReference type="NCBI Taxonomy" id="428990"/>
    <lineage>
        <taxon>Bacteria</taxon>
        <taxon>Pseudomonadati</taxon>
        <taxon>Pseudomonadota</taxon>
        <taxon>Alphaproteobacteria</taxon>
        <taxon>Sphingomonadales</taxon>
        <taxon>Sphingomonadaceae</taxon>
        <taxon>Novosphingobium</taxon>
    </lineage>
</organism>
<reference evidence="15" key="1">
    <citation type="submission" date="2017-02" db="EMBL/GenBank/DDBJ databases">
        <authorList>
            <person name="Varghese N."/>
            <person name="Submissions S."/>
        </authorList>
    </citation>
    <scope>NUCLEOTIDE SEQUENCE [LARGE SCALE GENOMIC DNA]</scope>
    <source>
        <strain evidence="15">SM117</strain>
    </source>
</reference>
<evidence type="ECO:0000256" key="11">
    <source>
        <dbReference type="HAMAP-Rule" id="MF_00244"/>
    </source>
</evidence>
<keyword evidence="9 11" id="KW-0520">NAD</keyword>
<evidence type="ECO:0000256" key="9">
    <source>
        <dbReference type="ARBA" id="ARBA00023027"/>
    </source>
</evidence>
<dbReference type="UniPathway" id="UPA00253">
    <property type="reaction ID" value="UER00332"/>
</dbReference>
<feature type="region of interest" description="Disordered" evidence="12">
    <location>
        <begin position="1"/>
        <end position="31"/>
    </location>
</feature>
<evidence type="ECO:0000256" key="8">
    <source>
        <dbReference type="ARBA" id="ARBA00022840"/>
    </source>
</evidence>
<dbReference type="InterPro" id="IPR005248">
    <property type="entry name" value="NadD/NMNAT"/>
</dbReference>
<proteinExistence type="inferred from homology"/>
<keyword evidence="5 11" id="KW-0808">Transferase</keyword>
<evidence type="ECO:0000259" key="13">
    <source>
        <dbReference type="Pfam" id="PF01467"/>
    </source>
</evidence>
<comment type="catalytic activity">
    <reaction evidence="10 11">
        <text>nicotinate beta-D-ribonucleotide + ATP + H(+) = deamido-NAD(+) + diphosphate</text>
        <dbReference type="Rhea" id="RHEA:22860"/>
        <dbReference type="ChEBI" id="CHEBI:15378"/>
        <dbReference type="ChEBI" id="CHEBI:30616"/>
        <dbReference type="ChEBI" id="CHEBI:33019"/>
        <dbReference type="ChEBI" id="CHEBI:57502"/>
        <dbReference type="ChEBI" id="CHEBI:58437"/>
        <dbReference type="EC" id="2.7.7.18"/>
    </reaction>
</comment>
<dbReference type="HAMAP" id="MF_00244">
    <property type="entry name" value="NaMN_adenylyltr"/>
    <property type="match status" value="1"/>
</dbReference>
<dbReference type="GO" id="GO:0009435">
    <property type="term" value="P:NAD+ biosynthetic process"/>
    <property type="evidence" value="ECO:0007669"/>
    <property type="project" value="UniProtKB-UniRule"/>
</dbReference>
<evidence type="ECO:0000256" key="3">
    <source>
        <dbReference type="ARBA" id="ARBA00009014"/>
    </source>
</evidence>
<comment type="function">
    <text evidence="1 11">Catalyzes the reversible adenylation of nicotinate mononucleotide (NaMN) to nicotinic acid adenine dinucleotide (NaAD).</text>
</comment>
<dbReference type="SUPFAM" id="SSF52374">
    <property type="entry name" value="Nucleotidylyl transferase"/>
    <property type="match status" value="1"/>
</dbReference>
<name>A0A1U6HCB1_9SPHN</name>
<evidence type="ECO:0000256" key="1">
    <source>
        <dbReference type="ARBA" id="ARBA00002324"/>
    </source>
</evidence>
<dbReference type="AlphaFoldDB" id="A0A1U6HCB1"/>
<dbReference type="NCBIfam" id="NF000843">
    <property type="entry name" value="PRK00071.2-2"/>
    <property type="match status" value="1"/>
</dbReference>
<sequence length="244" mass="26835">MAGARNRTGPALTGTVPSKAGGSGRSGPVTGLLGGSFNPAHGGHRRISLFAMEALGLDEVWWLVSPGNPLKPRAGMAPLAARVASARRQALRARIRVTAIERELGTRYTVDTLRKLLQRYPKRRFVWLMGADNLAQLHRWKDWRELARLMPIAVIARPGYDGPAFASPAMAWLGKFRRPRSSLRGPERWSAPALVTLRFDPDTRSATAIRRADPDWARKPSNGLSRNGRFRDGVTHRPIPGDAA</sequence>
<accession>A0A1U6HCB1</accession>
<dbReference type="EMBL" id="FVZE01000002">
    <property type="protein sequence ID" value="SLJ93408.1"/>
    <property type="molecule type" value="Genomic_DNA"/>
</dbReference>
<evidence type="ECO:0000256" key="7">
    <source>
        <dbReference type="ARBA" id="ARBA00022741"/>
    </source>
</evidence>
<evidence type="ECO:0000256" key="2">
    <source>
        <dbReference type="ARBA" id="ARBA00005019"/>
    </source>
</evidence>
<keyword evidence="8 11" id="KW-0067">ATP-binding</keyword>
<feature type="domain" description="Cytidyltransferase-like" evidence="13">
    <location>
        <begin position="32"/>
        <end position="211"/>
    </location>
</feature>
<keyword evidence="6 11" id="KW-0548">Nucleotidyltransferase</keyword>
<protein>
    <recommendedName>
        <fullName evidence="11">Probable nicotinate-nucleotide adenylyltransferase</fullName>
        <ecNumber evidence="11">2.7.7.18</ecNumber>
    </recommendedName>
    <alternativeName>
        <fullName evidence="11">Deamido-NAD(+) diphosphorylase</fullName>
    </alternativeName>
    <alternativeName>
        <fullName evidence="11">Deamido-NAD(+) pyrophosphorylase</fullName>
    </alternativeName>
    <alternativeName>
        <fullName evidence="11">Nicotinate mononucleotide adenylyltransferase</fullName>
        <shortName evidence="11">NaMN adenylyltransferase</shortName>
    </alternativeName>
</protein>
<evidence type="ECO:0000313" key="14">
    <source>
        <dbReference type="EMBL" id="SLJ93408.1"/>
    </source>
</evidence>
<dbReference type="PANTHER" id="PTHR39321:SF3">
    <property type="entry name" value="PHOSPHOPANTETHEINE ADENYLYLTRANSFERASE"/>
    <property type="match status" value="1"/>
</dbReference>
<comment type="similarity">
    <text evidence="3 11">Belongs to the NadD family.</text>
</comment>
<evidence type="ECO:0000256" key="12">
    <source>
        <dbReference type="SAM" id="MobiDB-lite"/>
    </source>
</evidence>